<dbReference type="HOGENOM" id="CLU_513973_0_0_1"/>
<feature type="region of interest" description="Disordered" evidence="1">
    <location>
        <begin position="198"/>
        <end position="219"/>
    </location>
</feature>
<sequence length="597" mass="63963">MFGSQALFLYSDQPPAQPPASPSRLVNGGPLPNNSDCNFQSIVPSCGDREMAEPGHSTNFNTIDSNNTSSTLSAMSNDILPRLHTSSSTLSHSSFADVIDTNATPSTPLSGLSNHDYPQIPFSRSPAKTPIASHTHAHSRSVDIGSLRSSGLLKYTVVNSPIDGQPGGNTAIDISQGQKRTASGEVKSTGSPIFIRSPESVMATRRSGTMSTDSNSSRISELSAQLRARLSYAAAKVEKDWPIRQLEETHAVPPRFGCSSASQSPLPLGFKSPFRSPKRASHSRGRHSISSTLQDNGLPKLRNPDFTHMTSSVSPTNASARRNKSSSPNRRASTYIPPPVAFANSDPPRLAPPADIVSGNGNATRRRPNPNDTLLQTASANQNYHPRNESFADGGYSVSSTQTVTSTVAILDTSPDSQPQLSRQSATPSSITASTTTTRPVPKQRTPSQNALMEKDAIETLLFMSSPENSGYHPSSQQTQQNEYRGMHLTLPSPSLPRPSSQQSSPIEGRLGLGIRHNTPNAIRPARKVSFADDTSNSSSDAHPRNGPSGLREHEAGDAIDRMLDELGDSDSESESDWLMRFMSQSGGESMRPSSRG</sequence>
<dbReference type="AlphaFoldDB" id="F0UUP8"/>
<dbReference type="OrthoDB" id="2359117at2759"/>
<feature type="region of interest" description="Disordered" evidence="1">
    <location>
        <begin position="488"/>
        <end position="597"/>
    </location>
</feature>
<accession>F0UUP8</accession>
<feature type="region of interest" description="Disordered" evidence="1">
    <location>
        <begin position="413"/>
        <end position="451"/>
    </location>
</feature>
<feature type="compositionally biased region" description="Polar residues" evidence="1">
    <location>
        <begin position="414"/>
        <end position="424"/>
    </location>
</feature>
<feature type="compositionally biased region" description="Acidic residues" evidence="1">
    <location>
        <begin position="566"/>
        <end position="576"/>
    </location>
</feature>
<dbReference type="EMBL" id="DS990643">
    <property type="protein sequence ID" value="EGC49625.1"/>
    <property type="molecule type" value="Genomic_DNA"/>
</dbReference>
<dbReference type="Proteomes" id="UP000008142">
    <property type="component" value="Unassembled WGS sequence"/>
</dbReference>
<feature type="compositionally biased region" description="Polar residues" evidence="1">
    <location>
        <begin position="583"/>
        <end position="597"/>
    </location>
</feature>
<dbReference type="Proteomes" id="UP000663419">
    <property type="component" value="Chromosome 6"/>
</dbReference>
<feature type="compositionally biased region" description="Low complexity" evidence="1">
    <location>
        <begin position="425"/>
        <end position="438"/>
    </location>
</feature>
<dbReference type="VEuPathDB" id="FungiDB:I7I53_11747"/>
<feature type="region of interest" description="Disordered" evidence="1">
    <location>
        <begin position="253"/>
        <end position="375"/>
    </location>
</feature>
<gene>
    <name evidence="2" type="ORF">HCEG_08840</name>
    <name evidence="3" type="ORF">I7I53_11747</name>
</gene>
<feature type="compositionally biased region" description="Polar residues" evidence="1">
    <location>
        <begin position="308"/>
        <end position="332"/>
    </location>
</feature>
<dbReference type="STRING" id="544711.F0UUP8"/>
<feature type="region of interest" description="Disordered" evidence="1">
    <location>
        <begin position="106"/>
        <end position="130"/>
    </location>
</feature>
<feature type="compositionally biased region" description="Basic residues" evidence="1">
    <location>
        <begin position="276"/>
        <end position="287"/>
    </location>
</feature>
<feature type="compositionally biased region" description="Basic and acidic residues" evidence="1">
    <location>
        <begin position="551"/>
        <end position="565"/>
    </location>
</feature>
<protein>
    <submittedName>
        <fullName evidence="2">Uncharacterized protein</fullName>
    </submittedName>
</protein>
<dbReference type="OMA" id="NGAHPFR"/>
<evidence type="ECO:0000313" key="2">
    <source>
        <dbReference type="EMBL" id="EGC49625.1"/>
    </source>
</evidence>
<proteinExistence type="predicted"/>
<dbReference type="EMBL" id="CP069107">
    <property type="protein sequence ID" value="QSS57540.1"/>
    <property type="molecule type" value="Genomic_DNA"/>
</dbReference>
<organism evidence="4">
    <name type="scientific">Ajellomyces capsulatus (strain H88)</name>
    <name type="common">Darling's disease fungus</name>
    <name type="synonym">Histoplasma capsulatum</name>
    <dbReference type="NCBI Taxonomy" id="544711"/>
    <lineage>
        <taxon>Eukaryota</taxon>
        <taxon>Fungi</taxon>
        <taxon>Dikarya</taxon>
        <taxon>Ascomycota</taxon>
        <taxon>Pezizomycotina</taxon>
        <taxon>Eurotiomycetes</taxon>
        <taxon>Eurotiomycetidae</taxon>
        <taxon>Onygenales</taxon>
        <taxon>Ajellomycetaceae</taxon>
        <taxon>Histoplasma</taxon>
    </lineage>
</organism>
<feature type="region of interest" description="Disordered" evidence="1">
    <location>
        <begin position="1"/>
        <end position="33"/>
    </location>
</feature>
<evidence type="ECO:0000313" key="3">
    <source>
        <dbReference type="EMBL" id="QSS57540.1"/>
    </source>
</evidence>
<reference evidence="3" key="2">
    <citation type="submission" date="2021-01" db="EMBL/GenBank/DDBJ databases">
        <title>Chromosome-level genome assembly of a human fungal pathogen reveals clustering of transcriptionally co-regulated genes.</title>
        <authorList>
            <person name="Voorhies M."/>
            <person name="Cohen S."/>
            <person name="Shea T.P."/>
            <person name="Petrus S."/>
            <person name="Munoz J.F."/>
            <person name="Poplawski S."/>
            <person name="Goldman W.E."/>
            <person name="Michael T."/>
            <person name="Cuomo C.A."/>
            <person name="Sil A."/>
            <person name="Beyhan S."/>
        </authorList>
    </citation>
    <scope>NUCLEOTIDE SEQUENCE</scope>
    <source>
        <strain evidence="3">H88</strain>
    </source>
</reference>
<reference evidence="4" key="1">
    <citation type="submission" date="2008-07" db="EMBL/GenBank/DDBJ databases">
        <title>Annotation of Ajellomyces capsulatus strain H88.</title>
        <authorList>
            <person name="Champion M."/>
            <person name="Cuomo C."/>
            <person name="Ma L.-J."/>
            <person name="Henn M.R."/>
            <person name="Sil A."/>
            <person name="Goldman B."/>
            <person name="Young S.K."/>
            <person name="Kodira C.D."/>
            <person name="Zeng Q."/>
            <person name="Koehrsen M."/>
            <person name="Alvarado L."/>
            <person name="Berlin A."/>
            <person name="Borenstein D."/>
            <person name="Chen Z."/>
            <person name="Engels R."/>
            <person name="Freedman E."/>
            <person name="Gellesch M."/>
            <person name="Goldberg J."/>
            <person name="Griggs A."/>
            <person name="Gujja S."/>
            <person name="Heiman D."/>
            <person name="Hepburn T."/>
            <person name="Howarth C."/>
            <person name="Jen D."/>
            <person name="Larson L."/>
            <person name="Lewis B."/>
            <person name="Mehta T."/>
            <person name="Park D."/>
            <person name="Pearson M."/>
            <person name="Roberts A."/>
            <person name="Saif S."/>
            <person name="Shea T."/>
            <person name="Shenoy N."/>
            <person name="Sisk P."/>
            <person name="Stolte C."/>
            <person name="Sykes S."/>
            <person name="Walk T."/>
            <person name="White J."/>
            <person name="Yandava C."/>
            <person name="Klein B."/>
            <person name="McEwen J.G."/>
            <person name="Puccia R."/>
            <person name="Goldman G.H."/>
            <person name="Felipe M.S."/>
            <person name="Nino-Vega G."/>
            <person name="San-Blas G."/>
            <person name="Taylor J."/>
            <person name="Mendoza L."/>
            <person name="Galagan J."/>
            <person name="Nusbaum C."/>
            <person name="Birren B."/>
        </authorList>
    </citation>
    <scope>NUCLEOTIDE SEQUENCE [LARGE SCALE GENOMIC DNA]</scope>
    <source>
        <strain evidence="4">H88</strain>
    </source>
</reference>
<name>F0UUP8_AJEC8</name>
<feature type="compositionally biased region" description="Polar residues" evidence="1">
    <location>
        <begin position="206"/>
        <end position="219"/>
    </location>
</feature>
<evidence type="ECO:0000256" key="1">
    <source>
        <dbReference type="SAM" id="MobiDB-lite"/>
    </source>
</evidence>
<evidence type="ECO:0000313" key="4">
    <source>
        <dbReference type="Proteomes" id="UP000008142"/>
    </source>
</evidence>